<dbReference type="Gene3D" id="3.30.530.20">
    <property type="match status" value="1"/>
</dbReference>
<feature type="domain" description="Activator of Hsp90 ATPase homologue 1/2-like C-terminal" evidence="2">
    <location>
        <begin position="28"/>
        <end position="160"/>
    </location>
</feature>
<evidence type="ECO:0000256" key="1">
    <source>
        <dbReference type="ARBA" id="ARBA00006817"/>
    </source>
</evidence>
<evidence type="ECO:0000259" key="2">
    <source>
        <dbReference type="Pfam" id="PF08327"/>
    </source>
</evidence>
<dbReference type="SUPFAM" id="SSF55961">
    <property type="entry name" value="Bet v1-like"/>
    <property type="match status" value="1"/>
</dbReference>
<dbReference type="HOGENOM" id="CLU_108923_6_1_5"/>
<sequence length="161" mass="17876">MNAITKLYGALEISAPSDTELCFKRPFKASAQLVFDAHTKPELVRRWLLGPDGWTMPVCEIDLRVGGTFRYVWKKADRTMGMGGTYLEIEAPAKIVHTELFDEDWTGGETTCTLMLEENGGRTEMTLIVVYPSKEARDGAMATGMAEGMEGSYERLEAILA</sequence>
<evidence type="ECO:0000313" key="4">
    <source>
        <dbReference type="Proteomes" id="UP000006512"/>
    </source>
</evidence>
<reference evidence="4" key="1">
    <citation type="submission" date="2011-03" db="EMBL/GenBank/DDBJ databases">
        <title>Draft genome sequence of Brevundimonas diminuta.</title>
        <authorList>
            <person name="Brown P.J.B."/>
            <person name="Buechlein A."/>
            <person name="Hemmerich C."/>
            <person name="Brun Y.V."/>
        </authorList>
    </citation>
    <scope>NUCLEOTIDE SEQUENCE [LARGE SCALE GENOMIC DNA]</scope>
    <source>
        <strain evidence="4">C19</strain>
    </source>
</reference>
<gene>
    <name evidence="3" type="ORF">ABI_34670</name>
</gene>
<dbReference type="RefSeq" id="WP_006274249.1">
    <property type="nucleotide sequence ID" value="NZ_GL883079.1"/>
</dbReference>
<dbReference type="eggNOG" id="COG3832">
    <property type="taxonomic scope" value="Bacteria"/>
</dbReference>
<keyword evidence="4" id="KW-1185">Reference proteome</keyword>
<dbReference type="EMBL" id="GL883079">
    <property type="protein sequence ID" value="EGF90445.1"/>
    <property type="molecule type" value="Genomic_DNA"/>
</dbReference>
<organism evidence="3 4">
    <name type="scientific">Asticcacaulis biprosthecium C19</name>
    <dbReference type="NCBI Taxonomy" id="715226"/>
    <lineage>
        <taxon>Bacteria</taxon>
        <taxon>Pseudomonadati</taxon>
        <taxon>Pseudomonadota</taxon>
        <taxon>Alphaproteobacteria</taxon>
        <taxon>Caulobacterales</taxon>
        <taxon>Caulobacteraceae</taxon>
        <taxon>Asticcacaulis</taxon>
    </lineage>
</organism>
<dbReference type="Proteomes" id="UP000006512">
    <property type="component" value="Unassembled WGS sequence"/>
</dbReference>
<dbReference type="Pfam" id="PF08327">
    <property type="entry name" value="AHSA1"/>
    <property type="match status" value="1"/>
</dbReference>
<dbReference type="OrthoDB" id="9805228at2"/>
<dbReference type="CDD" id="cd07826">
    <property type="entry name" value="SRPBCC_CalC_Aha1-like_9"/>
    <property type="match status" value="1"/>
</dbReference>
<proteinExistence type="inferred from homology"/>
<dbReference type="InterPro" id="IPR023393">
    <property type="entry name" value="START-like_dom_sf"/>
</dbReference>
<dbReference type="AlphaFoldDB" id="F4QQF8"/>
<accession>F4QQF8</accession>
<protein>
    <submittedName>
        <fullName evidence="3">Activator of Hsp90 ATPase 1-like family protein</fullName>
    </submittedName>
</protein>
<name>F4QQF8_9CAUL</name>
<dbReference type="STRING" id="715226.ABI_34670"/>
<dbReference type="InterPro" id="IPR013538">
    <property type="entry name" value="ASHA1/2-like_C"/>
</dbReference>
<evidence type="ECO:0000313" key="3">
    <source>
        <dbReference type="EMBL" id="EGF90445.1"/>
    </source>
</evidence>
<comment type="similarity">
    <text evidence="1">Belongs to the AHA1 family.</text>
</comment>